<feature type="binding site" evidence="7">
    <location>
        <begin position="232"/>
        <end position="233"/>
    </location>
    <ligand>
        <name>substrate</name>
    </ligand>
</feature>
<evidence type="ECO:0000256" key="1">
    <source>
        <dbReference type="ARBA" id="ARBA00010716"/>
    </source>
</evidence>
<dbReference type="AlphaFoldDB" id="A0A1I4ZMZ5"/>
<dbReference type="InterPro" id="IPR003764">
    <property type="entry name" value="GlcNAc_6-P_deAcase"/>
</dbReference>
<evidence type="ECO:0000256" key="6">
    <source>
        <dbReference type="PIRSR" id="PIRSR038994-1"/>
    </source>
</evidence>
<accession>A0A1I4ZMZ5</accession>
<feature type="binding site" evidence="7">
    <location>
        <position position="240"/>
    </location>
    <ligand>
        <name>substrate</name>
    </ligand>
</feature>
<dbReference type="InterPro" id="IPR032466">
    <property type="entry name" value="Metal_Hydrolase"/>
</dbReference>
<dbReference type="FunFam" id="3.20.20.140:FF:000004">
    <property type="entry name" value="N-acetylglucosamine-6-phosphate deacetylase"/>
    <property type="match status" value="1"/>
</dbReference>
<dbReference type="GO" id="GO:0008448">
    <property type="term" value="F:N-acetylglucosamine-6-phosphate deacetylase activity"/>
    <property type="evidence" value="ECO:0007669"/>
    <property type="project" value="InterPro"/>
</dbReference>
<organism evidence="10 11">
    <name type="scientific">Cohaesibacter marisflavi</name>
    <dbReference type="NCBI Taxonomy" id="655353"/>
    <lineage>
        <taxon>Bacteria</taxon>
        <taxon>Pseudomonadati</taxon>
        <taxon>Pseudomonadota</taxon>
        <taxon>Alphaproteobacteria</taxon>
        <taxon>Hyphomicrobiales</taxon>
        <taxon>Cohaesibacteraceae</taxon>
    </lineage>
</organism>
<dbReference type="PANTHER" id="PTHR11113">
    <property type="entry name" value="N-ACETYLGLUCOSAMINE-6-PHOSPHATE DEACETYLASE"/>
    <property type="match status" value="1"/>
</dbReference>
<dbReference type="CDD" id="cd00854">
    <property type="entry name" value="NagA"/>
    <property type="match status" value="1"/>
</dbReference>
<sequence>MCFLANRTDAMTQILMHARLFDGDQFHAGKAVTLEDGRISSIIDSPNKLGGYEPHDLTGLVLAPGFVDAQVNGGGGVMLNADTTLPQLEAMADAHRAYGTTSMLPTLISDAWPAMEHVAHLIELAHRHWGEDRSLSAIKGVHFEGPYLNAARKGVHPEEQLRPVDDRAVDLMTHPDLGVRLITVAPEKVGPGFIRECVHQGALVSAGHTAGSYQDMTAAIRAGLRGFTHLFNAMTPMGSREPGVVGAALDDPDTWCGLIADGFHVHPASMRNAIKTKPRGKVMLVTDAMASVGSDEAAFTLHDQTVTVQDGRCQLKDGTLAGSALTMIGAVRNVVELIGLPLSEALRMASRYPASFMRMDTSLGLIAPGFSADLVAFDPETWTVKHSWINGFHRAH</sequence>
<dbReference type="SUPFAM" id="SSF51338">
    <property type="entry name" value="Composite domain of metallo-dependent hydrolases"/>
    <property type="match status" value="1"/>
</dbReference>
<evidence type="ECO:0000256" key="2">
    <source>
        <dbReference type="ARBA" id="ARBA00022723"/>
    </source>
</evidence>
<name>A0A1I4ZMZ5_9HYPH</name>
<keyword evidence="11" id="KW-1185">Reference proteome</keyword>
<feature type="binding site" evidence="7">
    <location>
        <position position="155"/>
    </location>
    <ligand>
        <name>substrate</name>
    </ligand>
</feature>
<feature type="binding site" evidence="8">
    <location>
        <position position="229"/>
    </location>
    <ligand>
        <name>Zn(2+)</name>
        <dbReference type="ChEBI" id="CHEBI:29105"/>
    </ligand>
</feature>
<evidence type="ECO:0000256" key="7">
    <source>
        <dbReference type="PIRSR" id="PIRSR038994-2"/>
    </source>
</evidence>
<feature type="binding site" evidence="8">
    <location>
        <position position="208"/>
    </location>
    <ligand>
        <name>Zn(2+)</name>
        <dbReference type="ChEBI" id="CHEBI:29105"/>
    </ligand>
</feature>
<dbReference type="Gene3D" id="2.30.40.10">
    <property type="entry name" value="Urease, subunit C, domain 1"/>
    <property type="match status" value="1"/>
</dbReference>
<dbReference type="EMBL" id="FOVR01000001">
    <property type="protein sequence ID" value="SFN51592.1"/>
    <property type="molecule type" value="Genomic_DNA"/>
</dbReference>
<feature type="active site" description="Proton donor/acceptor" evidence="6">
    <location>
        <position position="287"/>
    </location>
</feature>
<dbReference type="STRING" id="655353.SAMN04488056_101153"/>
<evidence type="ECO:0000256" key="4">
    <source>
        <dbReference type="ARBA" id="ARBA00023277"/>
    </source>
</evidence>
<evidence type="ECO:0000259" key="9">
    <source>
        <dbReference type="Pfam" id="PF01979"/>
    </source>
</evidence>
<dbReference type="Pfam" id="PF01979">
    <property type="entry name" value="Amidohydro_1"/>
    <property type="match status" value="1"/>
</dbReference>
<feature type="binding site" evidence="8">
    <location>
        <position position="144"/>
    </location>
    <ligand>
        <name>Zn(2+)</name>
        <dbReference type="ChEBI" id="CHEBI:29105"/>
    </ligand>
</feature>
<reference evidence="10 11" key="1">
    <citation type="submission" date="2016-10" db="EMBL/GenBank/DDBJ databases">
        <authorList>
            <person name="de Groot N.N."/>
        </authorList>
    </citation>
    <scope>NUCLEOTIDE SEQUENCE [LARGE SCALE GENOMIC DNA]</scope>
    <source>
        <strain evidence="10 11">CGMCC 1.9157</strain>
    </source>
</reference>
<dbReference type="Proteomes" id="UP000199236">
    <property type="component" value="Unassembled WGS sequence"/>
</dbReference>
<gene>
    <name evidence="10" type="ORF">SAMN04488056_101153</name>
</gene>
<comment type="cofactor">
    <cofactor evidence="8">
        <name>a divalent metal cation</name>
        <dbReference type="ChEBI" id="CHEBI:60240"/>
    </cofactor>
    <text evidence="8">Binds 1 divalent metal cation per subunit.</text>
</comment>
<evidence type="ECO:0000256" key="3">
    <source>
        <dbReference type="ARBA" id="ARBA00022801"/>
    </source>
</evidence>
<keyword evidence="3 5" id="KW-0378">Hydrolase</keyword>
<feature type="domain" description="Amidohydrolase-related" evidence="9">
    <location>
        <begin position="62"/>
        <end position="379"/>
    </location>
</feature>
<dbReference type="PIRSF" id="PIRSF038994">
    <property type="entry name" value="NagA"/>
    <property type="match status" value="1"/>
</dbReference>
<dbReference type="Gene3D" id="3.20.20.140">
    <property type="entry name" value="Metal-dependent hydrolases"/>
    <property type="match status" value="1"/>
</dbReference>
<proteinExistence type="inferred from homology"/>
<comment type="similarity">
    <text evidence="1 5">Belongs to the metallo-dependent hydrolases superfamily. NagA family.</text>
</comment>
<dbReference type="PANTHER" id="PTHR11113:SF14">
    <property type="entry name" value="N-ACETYLGLUCOSAMINE-6-PHOSPHATE DEACETYLASE"/>
    <property type="match status" value="1"/>
</dbReference>
<feature type="binding site" evidence="7">
    <location>
        <begin position="320"/>
        <end position="322"/>
    </location>
    <ligand>
        <name>substrate</name>
    </ligand>
</feature>
<keyword evidence="2 8" id="KW-0479">Metal-binding</keyword>
<feature type="binding site" evidence="7">
    <location>
        <position position="264"/>
    </location>
    <ligand>
        <name>substrate</name>
    </ligand>
</feature>
<dbReference type="GO" id="GO:0006046">
    <property type="term" value="P:N-acetylglucosamine catabolic process"/>
    <property type="evidence" value="ECO:0007669"/>
    <property type="project" value="TreeGrafter"/>
</dbReference>
<dbReference type="GO" id="GO:0046872">
    <property type="term" value="F:metal ion binding"/>
    <property type="evidence" value="ECO:0007669"/>
    <property type="project" value="UniProtKB-KW"/>
</dbReference>
<protein>
    <submittedName>
        <fullName evidence="10">N-acetylglucosamine-6-phosphate deacetylase</fullName>
    </submittedName>
</protein>
<evidence type="ECO:0000313" key="10">
    <source>
        <dbReference type="EMBL" id="SFN51592.1"/>
    </source>
</evidence>
<keyword evidence="4 5" id="KW-0119">Carbohydrate metabolism</keyword>
<dbReference type="SUPFAM" id="SSF51556">
    <property type="entry name" value="Metallo-dependent hydrolases"/>
    <property type="match status" value="1"/>
</dbReference>
<evidence type="ECO:0000256" key="5">
    <source>
        <dbReference type="PIRNR" id="PIRNR038994"/>
    </source>
</evidence>
<evidence type="ECO:0000256" key="8">
    <source>
        <dbReference type="PIRSR" id="PIRSR038994-3"/>
    </source>
</evidence>
<dbReference type="InterPro" id="IPR011059">
    <property type="entry name" value="Metal-dep_hydrolase_composite"/>
</dbReference>
<dbReference type="RefSeq" id="WP_210186613.1">
    <property type="nucleotide sequence ID" value="NZ_FOVR01000001.1"/>
</dbReference>
<evidence type="ECO:0000313" key="11">
    <source>
        <dbReference type="Proteomes" id="UP000199236"/>
    </source>
</evidence>
<dbReference type="NCBIfam" id="TIGR00221">
    <property type="entry name" value="nagA"/>
    <property type="match status" value="1"/>
</dbReference>
<dbReference type="InterPro" id="IPR006680">
    <property type="entry name" value="Amidohydro-rel"/>
</dbReference>